<evidence type="ECO:0000313" key="1">
    <source>
        <dbReference type="EMBL" id="MDT7014481.1"/>
    </source>
</evidence>
<name>A0AAW8W8D3_9LACO</name>
<organism evidence="1 2">
    <name type="scientific">Levilactobacillus namurensis</name>
    <dbReference type="NCBI Taxonomy" id="380393"/>
    <lineage>
        <taxon>Bacteria</taxon>
        <taxon>Bacillati</taxon>
        <taxon>Bacillota</taxon>
        <taxon>Bacilli</taxon>
        <taxon>Lactobacillales</taxon>
        <taxon>Lactobacillaceae</taxon>
        <taxon>Levilactobacillus</taxon>
    </lineage>
</organism>
<sequence>MPEANALFLKWPYDFNDHLGKWFDNLDVLMELKSTADNRKQVLVSSAFLIVALFMFGRSEPCE</sequence>
<accession>A0AAW8W8D3</accession>
<reference evidence="1" key="1">
    <citation type="submission" date="2023-08" db="EMBL/GenBank/DDBJ databases">
        <authorList>
            <person name="Page C.A."/>
            <person name="Perez-Diaz I.M."/>
        </authorList>
    </citation>
    <scope>NUCLEOTIDE SEQUENCE</scope>
    <source>
        <strain evidence="1">3.8.38</strain>
    </source>
</reference>
<evidence type="ECO:0008006" key="3">
    <source>
        <dbReference type="Google" id="ProtNLM"/>
    </source>
</evidence>
<proteinExistence type="predicted"/>
<dbReference type="RefSeq" id="WP_158422962.1">
    <property type="nucleotide sequence ID" value="NZ_JAVLAL010000001.1"/>
</dbReference>
<protein>
    <recommendedName>
        <fullName evidence="3">Transposase</fullName>
    </recommendedName>
</protein>
<comment type="caution">
    <text evidence="1">The sequence shown here is derived from an EMBL/GenBank/DDBJ whole genome shotgun (WGS) entry which is preliminary data.</text>
</comment>
<gene>
    <name evidence="1" type="ORF">RI532_08685</name>
</gene>
<evidence type="ECO:0000313" key="2">
    <source>
        <dbReference type="Proteomes" id="UP001254075"/>
    </source>
</evidence>
<dbReference type="EMBL" id="JAVLAM010000001">
    <property type="protein sequence ID" value="MDT7014481.1"/>
    <property type="molecule type" value="Genomic_DNA"/>
</dbReference>
<dbReference type="Proteomes" id="UP001254075">
    <property type="component" value="Unassembled WGS sequence"/>
</dbReference>
<dbReference type="AlphaFoldDB" id="A0AAW8W8D3"/>